<dbReference type="PANTHER" id="PTHR37529">
    <property type="entry name" value="TRANSPOSASE INSG FOR INSERTION SEQUENCE ELEMENT IS4-RELATED"/>
    <property type="match status" value="1"/>
</dbReference>
<comment type="caution">
    <text evidence="3">The sequence shown here is derived from an EMBL/GenBank/DDBJ whole genome shotgun (WGS) entry which is preliminary data.</text>
</comment>
<dbReference type="EMBL" id="CANL01000005">
    <property type="protein sequence ID" value="CCM62489.1"/>
    <property type="molecule type" value="Genomic_DNA"/>
</dbReference>
<accession>R4YWE3</accession>
<dbReference type="RefSeq" id="WP_012223994.1">
    <property type="nucleotide sequence ID" value="NZ_HG422565.1"/>
</dbReference>
<dbReference type="AlphaFoldDB" id="R4YWE3"/>
<dbReference type="InterPro" id="IPR012337">
    <property type="entry name" value="RNaseH-like_sf"/>
</dbReference>
<dbReference type="GO" id="GO:0006313">
    <property type="term" value="P:DNA transposition"/>
    <property type="evidence" value="ECO:0007669"/>
    <property type="project" value="InterPro"/>
</dbReference>
<evidence type="ECO:0000313" key="3">
    <source>
        <dbReference type="EMBL" id="CCM62489.1"/>
    </source>
</evidence>
<evidence type="ECO:0000259" key="1">
    <source>
        <dbReference type="Pfam" id="PF01609"/>
    </source>
</evidence>
<proteinExistence type="predicted"/>
<evidence type="ECO:0000313" key="4">
    <source>
        <dbReference type="Proteomes" id="UP000018291"/>
    </source>
</evidence>
<dbReference type="Pfam" id="PF13006">
    <property type="entry name" value="Nterm_IS4"/>
    <property type="match status" value="1"/>
</dbReference>
<feature type="domain" description="Transposase IS4 N-terminal" evidence="2">
    <location>
        <begin position="19"/>
        <end position="116"/>
    </location>
</feature>
<reference evidence="3 4" key="1">
    <citation type="journal article" date="2013" name="ISME J.">
        <title>Metabolic model for the filamentous 'Candidatus Microthrix parvicella' based on genomic and metagenomic analyses.</title>
        <authorList>
            <person name="Jon McIlroy S."/>
            <person name="Kristiansen R."/>
            <person name="Albertsen M."/>
            <person name="Michael Karst S."/>
            <person name="Rossetti S."/>
            <person name="Lund Nielsen J."/>
            <person name="Tandoi V."/>
            <person name="James Seviour R."/>
            <person name="Nielsen P.H."/>
        </authorList>
    </citation>
    <scope>NUCLEOTIDE SEQUENCE [LARGE SCALE GENOMIC DNA]</scope>
    <source>
        <strain evidence="3 4">RN1</strain>
    </source>
</reference>
<name>R4YWE3_9ACTN</name>
<sequence>MARVGQGTAVPGGQLADSVSVGVLEKAFSRALVDEVIDACGRREQRVRALPARVMAYFCLGLALWSDGSYEDVLGMVSSGLVWAQGGDGPPQMASKVALFKARVRLGPEPLEMLFRRGAVPIGKPDWDDCFLGGRRLLAIDGTTMDVPDTTANDEHFGRAGVSKGERSAFPLARLVAVAECGTHAILDAEIGPYTTSEVGLSKGLVDRFTPGSLVIADRGFYGYDLWVRAAATGADLLWRVKKNLKPVFVEDLGDGSWLGEIRRGGRAGRKANPVRVRVIDYNVDNGTPDDAGDGDDNSDGGFRLITTVLDPADIDAGDLAAAYWQRWEIETVFDELKTHQRGARGVLRSKSPDLVHQELWAMLCCHYAIRLMMADVEVNGGRDPDRVSFVAALRIARDTAQQGGFSP</sequence>
<organism evidence="3 4">
    <name type="scientific">Candidatus Neomicrothrix parvicella RN1</name>
    <dbReference type="NCBI Taxonomy" id="1229780"/>
    <lineage>
        <taxon>Bacteria</taxon>
        <taxon>Bacillati</taxon>
        <taxon>Actinomycetota</taxon>
        <taxon>Acidimicrobiia</taxon>
        <taxon>Acidimicrobiales</taxon>
        <taxon>Microthrixaceae</taxon>
        <taxon>Candidatus Neomicrothrix</taxon>
    </lineage>
</organism>
<dbReference type="InterPro" id="IPR024473">
    <property type="entry name" value="Transposases_IS4_N"/>
</dbReference>
<dbReference type="STRING" id="1229780.BN381_130047"/>
<dbReference type="HOGENOM" id="CLU_028400_1_0_11"/>
<dbReference type="NCBIfam" id="NF033592">
    <property type="entry name" value="transpos_IS4_1"/>
    <property type="match status" value="1"/>
</dbReference>
<dbReference type="PANTHER" id="PTHR37529:SF1">
    <property type="entry name" value="TRANSPOSASE INSG FOR INSERTION SEQUENCE ELEMENT IS4-RELATED"/>
    <property type="match status" value="1"/>
</dbReference>
<dbReference type="eggNOG" id="COG3385">
    <property type="taxonomic scope" value="Bacteria"/>
</dbReference>
<dbReference type="Proteomes" id="UP000018291">
    <property type="component" value="Unassembled WGS sequence"/>
</dbReference>
<feature type="domain" description="Transposase IS4-like" evidence="1">
    <location>
        <begin position="134"/>
        <end position="367"/>
    </location>
</feature>
<dbReference type="OrthoDB" id="477305at2"/>
<keyword evidence="4" id="KW-1185">Reference proteome</keyword>
<dbReference type="Pfam" id="PF01609">
    <property type="entry name" value="DDE_Tnp_1"/>
    <property type="match status" value="1"/>
</dbReference>
<protein>
    <submittedName>
        <fullName evidence="3">Transposase</fullName>
    </submittedName>
</protein>
<gene>
    <name evidence="3" type="ORF">BN381_130047</name>
</gene>
<dbReference type="GO" id="GO:0003677">
    <property type="term" value="F:DNA binding"/>
    <property type="evidence" value="ECO:0007669"/>
    <property type="project" value="InterPro"/>
</dbReference>
<dbReference type="InterPro" id="IPR047952">
    <property type="entry name" value="Transpos_IS4"/>
</dbReference>
<dbReference type="InterPro" id="IPR002559">
    <property type="entry name" value="Transposase_11"/>
</dbReference>
<dbReference type="GO" id="GO:0004803">
    <property type="term" value="F:transposase activity"/>
    <property type="evidence" value="ECO:0007669"/>
    <property type="project" value="InterPro"/>
</dbReference>
<dbReference type="SUPFAM" id="SSF53098">
    <property type="entry name" value="Ribonuclease H-like"/>
    <property type="match status" value="1"/>
</dbReference>
<evidence type="ECO:0000259" key="2">
    <source>
        <dbReference type="Pfam" id="PF13006"/>
    </source>
</evidence>